<keyword evidence="2" id="KW-1185">Reference proteome</keyword>
<comment type="caution">
    <text evidence="1">The sequence shown here is derived from an EMBL/GenBank/DDBJ whole genome shotgun (WGS) entry which is preliminary data.</text>
</comment>
<feature type="non-terminal residue" evidence="1">
    <location>
        <position position="368"/>
    </location>
</feature>
<organism evidence="1 2">
    <name type="scientific">Thalassiosira oceanica</name>
    <name type="common">Marine diatom</name>
    <dbReference type="NCBI Taxonomy" id="159749"/>
    <lineage>
        <taxon>Eukaryota</taxon>
        <taxon>Sar</taxon>
        <taxon>Stramenopiles</taxon>
        <taxon>Ochrophyta</taxon>
        <taxon>Bacillariophyta</taxon>
        <taxon>Coscinodiscophyceae</taxon>
        <taxon>Thalassiosirophycidae</taxon>
        <taxon>Thalassiosirales</taxon>
        <taxon>Thalassiosiraceae</taxon>
        <taxon>Thalassiosira</taxon>
    </lineage>
</organism>
<proteinExistence type="predicted"/>
<dbReference type="EMBL" id="AGNL01002458">
    <property type="protein sequence ID" value="EJK76199.1"/>
    <property type="molecule type" value="Genomic_DNA"/>
</dbReference>
<name>K0TGU7_THAOC</name>
<accession>K0TGU7</accession>
<gene>
    <name evidence="1" type="ORF">THAOC_02054</name>
</gene>
<evidence type="ECO:0000313" key="2">
    <source>
        <dbReference type="Proteomes" id="UP000266841"/>
    </source>
</evidence>
<evidence type="ECO:0000313" key="1">
    <source>
        <dbReference type="EMBL" id="EJK76199.1"/>
    </source>
</evidence>
<protein>
    <submittedName>
        <fullName evidence="1">Uncharacterized protein</fullName>
    </submittedName>
</protein>
<dbReference type="Proteomes" id="UP000266841">
    <property type="component" value="Unassembled WGS sequence"/>
</dbReference>
<reference evidence="1 2" key="1">
    <citation type="journal article" date="2012" name="Genome Biol.">
        <title>Genome and low-iron response of an oceanic diatom adapted to chronic iron limitation.</title>
        <authorList>
            <person name="Lommer M."/>
            <person name="Specht M."/>
            <person name="Roy A.S."/>
            <person name="Kraemer L."/>
            <person name="Andreson R."/>
            <person name="Gutowska M.A."/>
            <person name="Wolf J."/>
            <person name="Bergner S.V."/>
            <person name="Schilhabel M.B."/>
            <person name="Klostermeier U.C."/>
            <person name="Beiko R.G."/>
            <person name="Rosenstiel P."/>
            <person name="Hippler M."/>
            <person name="Laroche J."/>
        </authorList>
    </citation>
    <scope>NUCLEOTIDE SEQUENCE [LARGE SCALE GENOMIC DNA]</scope>
    <source>
        <strain evidence="1 2">CCMP1005</strain>
    </source>
</reference>
<sequence>MISSPSSNRTLARLLQPSNAKSPNSVTLEGMVDAALERPSAQPGDARRYGHLPQRQAARECIVSDGQQISPLVEVHFGQVPAALECSPGNMFDLRADADARDFTPLLLRDLPTFVEEDIIQHGTLAFAPSRPHVLVHDVRLLPRPDVPLPLISQLVVRLLLSKPTHDTPRGRGKEPRCLRGLFLLLISNHTRDPPLCGAVQLEKARYPEHKSLSKTDSMCPRPEFHALYESATAVSRNLTDFTFSSSDHRGRESTLSQGPAVDDEDRGLYRPIILPPSTAGRRLLSWKVSEQHLAPKLGLSMVYKDHARSPKPSAYRAEPLEFSPSGRNSMGSNLVAVRTASRAVRTAAGPQLDRNRTAGLAVRTAKL</sequence>
<dbReference type="AlphaFoldDB" id="K0TGU7"/>